<comment type="caution">
    <text evidence="4">The sequence shown here is derived from an EMBL/GenBank/DDBJ whole genome shotgun (WGS) entry which is preliminary data.</text>
</comment>
<dbReference type="SUPFAM" id="SSF53720">
    <property type="entry name" value="ALDH-like"/>
    <property type="match status" value="1"/>
</dbReference>
<evidence type="ECO:0000256" key="1">
    <source>
        <dbReference type="ARBA" id="ARBA00009986"/>
    </source>
</evidence>
<accession>A0A4S4FWD6</accession>
<dbReference type="InterPro" id="IPR015590">
    <property type="entry name" value="Aldehyde_DH_dom"/>
</dbReference>
<dbReference type="AlphaFoldDB" id="A0A4S4FWD6"/>
<evidence type="ECO:0000259" key="3">
    <source>
        <dbReference type="Pfam" id="PF00171"/>
    </source>
</evidence>
<dbReference type="InterPro" id="IPR016162">
    <property type="entry name" value="Ald_DH_N"/>
</dbReference>
<evidence type="ECO:0000313" key="4">
    <source>
        <dbReference type="EMBL" id="THG34402.1"/>
    </source>
</evidence>
<reference evidence="4 5" key="1">
    <citation type="submission" date="2019-04" db="EMBL/GenBank/DDBJ databases">
        <authorList>
            <person name="Jiang L."/>
        </authorList>
    </citation>
    <scope>NUCLEOTIDE SEQUENCE [LARGE SCALE GENOMIC DNA]</scope>
    <source>
        <strain evidence="4 5">YIM 131861</strain>
    </source>
</reference>
<dbReference type="PANTHER" id="PTHR42804:SF1">
    <property type="entry name" value="ALDEHYDE DEHYDROGENASE-RELATED"/>
    <property type="match status" value="1"/>
</dbReference>
<gene>
    <name evidence="4" type="ORF">E6C70_09030</name>
</gene>
<dbReference type="InterPro" id="IPR016161">
    <property type="entry name" value="Ald_DH/histidinol_DH"/>
</dbReference>
<dbReference type="Proteomes" id="UP000307380">
    <property type="component" value="Unassembled WGS sequence"/>
</dbReference>
<dbReference type="PANTHER" id="PTHR42804">
    <property type="entry name" value="ALDEHYDE DEHYDROGENASE"/>
    <property type="match status" value="1"/>
</dbReference>
<evidence type="ECO:0000313" key="5">
    <source>
        <dbReference type="Proteomes" id="UP000307380"/>
    </source>
</evidence>
<dbReference type="OrthoDB" id="136308at2"/>
<dbReference type="EMBL" id="SSSN01000005">
    <property type="protein sequence ID" value="THG34402.1"/>
    <property type="molecule type" value="Genomic_DNA"/>
</dbReference>
<name>A0A4S4FWD6_9MICO</name>
<evidence type="ECO:0000256" key="2">
    <source>
        <dbReference type="ARBA" id="ARBA00023002"/>
    </source>
</evidence>
<dbReference type="Gene3D" id="3.40.309.10">
    <property type="entry name" value="Aldehyde Dehydrogenase, Chain A, domain 2"/>
    <property type="match status" value="1"/>
</dbReference>
<dbReference type="InterPro" id="IPR016163">
    <property type="entry name" value="Ald_DH_C"/>
</dbReference>
<dbReference type="Gene3D" id="3.40.605.10">
    <property type="entry name" value="Aldehyde Dehydrogenase, Chain A, domain 1"/>
    <property type="match status" value="1"/>
</dbReference>
<comment type="similarity">
    <text evidence="1">Belongs to the aldehyde dehydrogenase family.</text>
</comment>
<dbReference type="Pfam" id="PF00171">
    <property type="entry name" value="Aldedh"/>
    <property type="match status" value="1"/>
</dbReference>
<dbReference type="RefSeq" id="WP_136424200.1">
    <property type="nucleotide sequence ID" value="NZ_SSSN01000005.1"/>
</dbReference>
<sequence>MSIIEQSAPSAAVNQAGMTDDERAALDAAVRELHDGERVWAKTSLADRAALLRRVHGLVATSAQEWALTASSIKGLDADSPLVGEEWLSGPYAMLTGLAAVANSLEALATLRNPLDRITFGTAPGDRVTVPVMPADAAEGMLMNGFSAEVWMRPGVDGKTVRAGVGLASLHPTETGGVGLVLGAGNITSIAPLDVLYELVANNRVALLKLNPTLAGMEPVYAKALAPLIQLGVLRIVQGGGPVGAYLVHHEGIAHVHITGSAATHDVIVYGPGEEGRARKKAGTPTLDKPITSELGGVSPIIVVPGEWLDSDLTFQAEHIATMRLHNGGYNCIAGQVVILSADWPQKKQFLTALRLALDEAPVRHAWYPGSDDRVAAARASYPDAEAVGPDGCRLLVDATASADVMASTEYFSPVLGVIEVPGTGQEFLDAAVATANDDLVGTLGANVLIDPKERRRLGDGFREAIARLRYGSIAINAWTGVVFLTAAATWGAFPGHTLDDVQSGRGVVHNALLLPDPERTVLTGPFRAFPHSVRHGENALFPKPPWFVSARSAALTGQRLTEYAAKPSWLKMPSVFAAAFRA</sequence>
<dbReference type="GO" id="GO:0016620">
    <property type="term" value="F:oxidoreductase activity, acting on the aldehyde or oxo group of donors, NAD or NADP as acceptor"/>
    <property type="evidence" value="ECO:0007669"/>
    <property type="project" value="InterPro"/>
</dbReference>
<keyword evidence="2" id="KW-0560">Oxidoreductase</keyword>
<keyword evidence="5" id="KW-1185">Reference proteome</keyword>
<proteinExistence type="inferred from homology"/>
<protein>
    <submittedName>
        <fullName evidence="4">Aldehyde dehydrogenase</fullName>
    </submittedName>
</protein>
<feature type="domain" description="Aldehyde dehydrogenase" evidence="3">
    <location>
        <begin position="229"/>
        <end position="363"/>
    </location>
</feature>
<organism evidence="4 5">
    <name type="scientific">Orlajensenia flava</name>
    <dbReference type="NCBI Taxonomy" id="2565934"/>
    <lineage>
        <taxon>Bacteria</taxon>
        <taxon>Bacillati</taxon>
        <taxon>Actinomycetota</taxon>
        <taxon>Actinomycetes</taxon>
        <taxon>Micrococcales</taxon>
        <taxon>Microbacteriaceae</taxon>
        <taxon>Orlajensenia</taxon>
    </lineage>
</organism>